<dbReference type="GO" id="GO:0032259">
    <property type="term" value="P:methylation"/>
    <property type="evidence" value="ECO:0007669"/>
    <property type="project" value="UniProtKB-KW"/>
</dbReference>
<dbReference type="InterPro" id="IPR029063">
    <property type="entry name" value="SAM-dependent_MTases_sf"/>
</dbReference>
<dbReference type="Gene3D" id="3.40.50.150">
    <property type="entry name" value="Vaccinia Virus protein VP39"/>
    <property type="match status" value="1"/>
</dbReference>
<sequence>MSAYFSSYEDLAVHRIMLSDTERNAFYEAALQRAVAACKARGKAPVVLDVGAGTGLLSFLALEAGAAKVIAVEPSEIARSLEAAVAAAAVGDRLTVVHDTIENAIIAGTITPSCVDILVSEWMGFHLVHEGMLASVFAARVALKDDGFMIPEAAELAAQPVSCPDLWNRHVGFWHQESIHSLPLAPFRDAAIAQALAKPLIEALPGDAVVGGRAVIASLDLTSATEEDLVRLEATLPLPLAPGDPTVHAIALSFTVSFQSIVLDTRPSDKPTHWKQSILLLPSPLSIISPDNDSVILTDISLVQLPAADEGGVEAGRGYQISLEYRPAYADEVTGMLAGCSCGRADKEEGDEGDVNMDGEKAAACAQCMILDILRAQ</sequence>
<keyword evidence="2 4" id="KW-0808">Transferase</keyword>
<evidence type="ECO:0000313" key="6">
    <source>
        <dbReference type="EMBL" id="CAD9297020.1"/>
    </source>
</evidence>
<protein>
    <recommendedName>
        <fullName evidence="5">Protein arginine N-methyltransferase domain-containing protein</fullName>
    </recommendedName>
</protein>
<proteinExistence type="predicted"/>
<dbReference type="GO" id="GO:0016274">
    <property type="term" value="F:protein-arginine N-methyltransferase activity"/>
    <property type="evidence" value="ECO:0007669"/>
    <property type="project" value="InterPro"/>
</dbReference>
<dbReference type="AlphaFoldDB" id="A0A7S1VE72"/>
<reference evidence="6" key="1">
    <citation type="submission" date="2021-01" db="EMBL/GenBank/DDBJ databases">
        <authorList>
            <person name="Corre E."/>
            <person name="Pelletier E."/>
            <person name="Niang G."/>
            <person name="Scheremetjew M."/>
            <person name="Finn R."/>
            <person name="Kale V."/>
            <person name="Holt S."/>
            <person name="Cochrane G."/>
            <person name="Meng A."/>
            <person name="Brown T."/>
            <person name="Cohen L."/>
        </authorList>
    </citation>
    <scope>NUCLEOTIDE SEQUENCE</scope>
    <source>
        <strain evidence="6">ATCC 50979</strain>
    </source>
</reference>
<dbReference type="CDD" id="cd02440">
    <property type="entry name" value="AdoMet_MTases"/>
    <property type="match status" value="1"/>
</dbReference>
<name>A0A7S1VE72_9EUKA</name>
<evidence type="ECO:0000256" key="1">
    <source>
        <dbReference type="ARBA" id="ARBA00022603"/>
    </source>
</evidence>
<feature type="domain" description="Protein arginine N-methyltransferase" evidence="5">
    <location>
        <begin position="153"/>
        <end position="290"/>
    </location>
</feature>
<dbReference type="InterPro" id="IPR055135">
    <property type="entry name" value="PRMT_dom"/>
</dbReference>
<dbReference type="Pfam" id="PF22528">
    <property type="entry name" value="PRMT_C"/>
    <property type="match status" value="1"/>
</dbReference>
<keyword evidence="3 4" id="KW-0949">S-adenosyl-L-methionine</keyword>
<dbReference type="GO" id="GO:0042054">
    <property type="term" value="F:histone methyltransferase activity"/>
    <property type="evidence" value="ECO:0007669"/>
    <property type="project" value="TreeGrafter"/>
</dbReference>
<dbReference type="PROSITE" id="PS51678">
    <property type="entry name" value="SAM_MT_PRMT"/>
    <property type="match status" value="1"/>
</dbReference>
<dbReference type="SUPFAM" id="SSF53335">
    <property type="entry name" value="S-adenosyl-L-methionine-dependent methyltransferases"/>
    <property type="match status" value="1"/>
</dbReference>
<dbReference type="PANTHER" id="PTHR11006:SF4">
    <property type="entry name" value="PROTEIN ARGININE N-METHYLTRANSFERASE 7"/>
    <property type="match status" value="1"/>
</dbReference>
<evidence type="ECO:0000256" key="4">
    <source>
        <dbReference type="PROSITE-ProRule" id="PRU01015"/>
    </source>
</evidence>
<dbReference type="PANTHER" id="PTHR11006">
    <property type="entry name" value="PROTEIN ARGININE N-METHYLTRANSFERASE"/>
    <property type="match status" value="1"/>
</dbReference>
<evidence type="ECO:0000259" key="5">
    <source>
        <dbReference type="Pfam" id="PF22528"/>
    </source>
</evidence>
<dbReference type="Gene3D" id="2.70.160.11">
    <property type="entry name" value="Hnrnp arginine n-methyltransferase1"/>
    <property type="match status" value="1"/>
</dbReference>
<organism evidence="6">
    <name type="scientific">Sexangularia sp. CB-2014</name>
    <dbReference type="NCBI Taxonomy" id="1486929"/>
    <lineage>
        <taxon>Eukaryota</taxon>
        <taxon>Amoebozoa</taxon>
        <taxon>Tubulinea</taxon>
        <taxon>Elardia</taxon>
        <taxon>Arcellinida</taxon>
        <taxon>Arcellinida incertae sedis</taxon>
        <taxon>Sexangularia</taxon>
    </lineage>
</organism>
<evidence type="ECO:0000256" key="2">
    <source>
        <dbReference type="ARBA" id="ARBA00022679"/>
    </source>
</evidence>
<dbReference type="EMBL" id="HBGL01008052">
    <property type="protein sequence ID" value="CAD9297020.1"/>
    <property type="molecule type" value="Transcribed_RNA"/>
</dbReference>
<gene>
    <name evidence="6" type="ORF">SSP0437_LOCUS6218</name>
</gene>
<keyword evidence="1 4" id="KW-0489">Methyltransferase</keyword>
<dbReference type="InterPro" id="IPR025799">
    <property type="entry name" value="Arg_MeTrfase"/>
</dbReference>
<accession>A0A7S1VE72</accession>
<evidence type="ECO:0000256" key="3">
    <source>
        <dbReference type="ARBA" id="ARBA00022691"/>
    </source>
</evidence>